<dbReference type="HOGENOM" id="CLU_048072_1_1_2"/>
<evidence type="ECO:0000256" key="4">
    <source>
        <dbReference type="ARBA" id="ARBA00022692"/>
    </source>
</evidence>
<feature type="transmembrane region" description="Helical" evidence="7">
    <location>
        <begin position="205"/>
        <end position="223"/>
    </location>
</feature>
<feature type="transmembrane region" description="Helical" evidence="7">
    <location>
        <begin position="47"/>
        <end position="65"/>
    </location>
</feature>
<feature type="transmembrane region" description="Helical" evidence="7">
    <location>
        <begin position="166"/>
        <end position="184"/>
    </location>
</feature>
<dbReference type="Pfam" id="PF03706">
    <property type="entry name" value="LPG_synthase_TM"/>
    <property type="match status" value="1"/>
</dbReference>
<dbReference type="EMBL" id="CP009520">
    <property type="protein sequence ID" value="AKB43723.1"/>
    <property type="molecule type" value="Genomic_DNA"/>
</dbReference>
<evidence type="ECO:0000256" key="2">
    <source>
        <dbReference type="ARBA" id="ARBA00011061"/>
    </source>
</evidence>
<dbReference type="KEGG" id="mvc:MSVAZ_1454"/>
<dbReference type="InterPro" id="IPR022791">
    <property type="entry name" value="L-PG_synthase/AglD"/>
</dbReference>
<keyword evidence="3" id="KW-1003">Cell membrane</keyword>
<evidence type="ECO:0000256" key="1">
    <source>
        <dbReference type="ARBA" id="ARBA00004651"/>
    </source>
</evidence>
<gene>
    <name evidence="8" type="ORF">MSVAZ_1454</name>
</gene>
<dbReference type="Proteomes" id="UP000033096">
    <property type="component" value="Chromosome"/>
</dbReference>
<dbReference type="GO" id="GO:0005886">
    <property type="term" value="C:plasma membrane"/>
    <property type="evidence" value="ECO:0007669"/>
    <property type="project" value="UniProtKB-SubCell"/>
</dbReference>
<evidence type="ECO:0000313" key="9">
    <source>
        <dbReference type="Proteomes" id="UP000033096"/>
    </source>
</evidence>
<comment type="similarity">
    <text evidence="2">Belongs to the UPF0104 family.</text>
</comment>
<evidence type="ECO:0000313" key="8">
    <source>
        <dbReference type="EMBL" id="AKB43723.1"/>
    </source>
</evidence>
<organism evidence="8 9">
    <name type="scientific">Methanosarcina vacuolata Z-761</name>
    <dbReference type="NCBI Taxonomy" id="1434123"/>
    <lineage>
        <taxon>Archaea</taxon>
        <taxon>Methanobacteriati</taxon>
        <taxon>Methanobacteriota</taxon>
        <taxon>Stenosarchaea group</taxon>
        <taxon>Methanomicrobia</taxon>
        <taxon>Methanosarcinales</taxon>
        <taxon>Methanosarcinaceae</taxon>
        <taxon>Methanosarcina</taxon>
    </lineage>
</organism>
<proteinExistence type="inferred from homology"/>
<feature type="transmembrane region" description="Helical" evidence="7">
    <location>
        <begin position="127"/>
        <end position="146"/>
    </location>
</feature>
<feature type="transmembrane region" description="Helical" evidence="7">
    <location>
        <begin position="235"/>
        <end position="255"/>
    </location>
</feature>
<keyword evidence="6 7" id="KW-0472">Membrane</keyword>
<keyword evidence="4 7" id="KW-0812">Transmembrane</keyword>
<feature type="transmembrane region" description="Helical" evidence="7">
    <location>
        <begin position="293"/>
        <end position="313"/>
    </location>
</feature>
<dbReference type="PANTHER" id="PTHR39087">
    <property type="entry name" value="UPF0104 MEMBRANE PROTEIN MJ1595"/>
    <property type="match status" value="1"/>
</dbReference>
<dbReference type="STRING" id="1434123.MSVAZ_1454"/>
<protein>
    <recommendedName>
        <fullName evidence="10">Integral membrane protein</fullName>
    </recommendedName>
</protein>
<evidence type="ECO:0000256" key="6">
    <source>
        <dbReference type="ARBA" id="ARBA00023136"/>
    </source>
</evidence>
<keyword evidence="5 7" id="KW-1133">Transmembrane helix</keyword>
<evidence type="ECO:0008006" key="10">
    <source>
        <dbReference type="Google" id="ProtNLM"/>
    </source>
</evidence>
<evidence type="ECO:0000256" key="5">
    <source>
        <dbReference type="ARBA" id="ARBA00022989"/>
    </source>
</evidence>
<comment type="subcellular location">
    <subcellularLocation>
        <location evidence="1">Cell membrane</location>
        <topology evidence="1">Multi-pass membrane protein</topology>
    </subcellularLocation>
</comment>
<keyword evidence="9" id="KW-1185">Reference proteome</keyword>
<sequence>MGTLIKIIVTLLLLAAGAYLVRSYWIEIIPVLEEILGTLRETKLRYVFLAILVYLLSVYLFSVRWQQVLYCIGYNLKVTSLVPIYFGAVFVNNVTPGGNMATGESFRILWANKLFGISYVNAFKTVFFERLVEVIPVFLLSIYILYAFPSLEIRLLPSIDNLTLKSIHLFFLVFLAAGIAMWFFRAKLASLFRNIQKNWNQFKQAFIPVLLLSCGVWTLDVIRLKLVALALNVDLSLSLIVTISVLTFILGALPLTPGGLGIIEGGLISLLLYFGLSLASASSFVFLERFISYGLSSVIGFIYLSYYGGFKIWKKLKEEKEEKLR</sequence>
<name>A0A0E3Q5M1_9EURY</name>
<accession>A0A0E3Q5M1</accession>
<dbReference type="AlphaFoldDB" id="A0A0E3Q5M1"/>
<feature type="transmembrane region" description="Helical" evidence="7">
    <location>
        <begin position="267"/>
        <end position="287"/>
    </location>
</feature>
<dbReference type="PATRIC" id="fig|1434123.4.peg.1732"/>
<evidence type="ECO:0000256" key="3">
    <source>
        <dbReference type="ARBA" id="ARBA00022475"/>
    </source>
</evidence>
<reference evidence="8 9" key="1">
    <citation type="submission" date="2014-07" db="EMBL/GenBank/DDBJ databases">
        <title>Methanogenic archaea and the global carbon cycle.</title>
        <authorList>
            <person name="Henriksen J.R."/>
            <person name="Luke J."/>
            <person name="Reinhart S."/>
            <person name="Benedict M.N."/>
            <person name="Youngblut N.D."/>
            <person name="Metcalf M.E."/>
            <person name="Whitaker R.J."/>
            <person name="Metcalf W.W."/>
        </authorList>
    </citation>
    <scope>NUCLEOTIDE SEQUENCE [LARGE SCALE GENOMIC DNA]</scope>
    <source>
        <strain evidence="8 9">Z-761</strain>
    </source>
</reference>
<evidence type="ECO:0000256" key="7">
    <source>
        <dbReference type="SAM" id="Phobius"/>
    </source>
</evidence>
<dbReference type="NCBIfam" id="TIGR00374">
    <property type="entry name" value="flippase-like domain"/>
    <property type="match status" value="1"/>
</dbReference>
<dbReference type="PANTHER" id="PTHR39087:SF2">
    <property type="entry name" value="UPF0104 MEMBRANE PROTEIN MJ1595"/>
    <property type="match status" value="1"/>
</dbReference>